<dbReference type="SUPFAM" id="SSF47598">
    <property type="entry name" value="Ribbon-helix-helix"/>
    <property type="match status" value="1"/>
</dbReference>
<keyword evidence="2" id="KW-1185">Reference proteome</keyword>
<reference evidence="1 2" key="1">
    <citation type="submission" date="2019-11" db="EMBL/GenBank/DDBJ databases">
        <authorList>
            <person name="Im W.T."/>
        </authorList>
    </citation>
    <scope>NUCLEOTIDE SEQUENCE [LARGE SCALE GENOMIC DNA]</scope>
    <source>
        <strain evidence="1 2">SB-02</strain>
    </source>
</reference>
<evidence type="ECO:0000313" key="1">
    <source>
        <dbReference type="EMBL" id="QGW29362.1"/>
    </source>
</evidence>
<dbReference type="Proteomes" id="UP000426027">
    <property type="component" value="Chromosome"/>
</dbReference>
<dbReference type="InterPro" id="IPR010985">
    <property type="entry name" value="Ribbon_hlx_hlx"/>
</dbReference>
<sequence>MAKESKKNFVLRLDAATYQLLEQWAADEFRSINGQLEYLINKALKDAGHMKNTSPPVTAKKN</sequence>
<proteinExistence type="predicted"/>
<protein>
    <submittedName>
        <fullName evidence="1">Arc family DNA binding domain-containing protein</fullName>
    </submittedName>
</protein>
<evidence type="ECO:0000313" key="2">
    <source>
        <dbReference type="Proteomes" id="UP000426027"/>
    </source>
</evidence>
<dbReference type="KEGG" id="fls:GLV81_15705"/>
<accession>A0A6I6GQZ4</accession>
<dbReference type="GO" id="GO:0006355">
    <property type="term" value="P:regulation of DNA-templated transcription"/>
    <property type="evidence" value="ECO:0007669"/>
    <property type="project" value="InterPro"/>
</dbReference>
<gene>
    <name evidence="1" type="ORF">GLV81_15705</name>
</gene>
<name>A0A6I6GQZ4_9BACT</name>
<dbReference type="Gene3D" id="1.10.1220.10">
    <property type="entry name" value="Met repressor-like"/>
    <property type="match status" value="1"/>
</dbReference>
<organism evidence="1 2">
    <name type="scientific">Phnomibacter ginsenosidimutans</name>
    <dbReference type="NCBI Taxonomy" id="2676868"/>
    <lineage>
        <taxon>Bacteria</taxon>
        <taxon>Pseudomonadati</taxon>
        <taxon>Bacteroidota</taxon>
        <taxon>Chitinophagia</taxon>
        <taxon>Chitinophagales</taxon>
        <taxon>Chitinophagaceae</taxon>
        <taxon>Phnomibacter</taxon>
    </lineage>
</organism>
<dbReference type="EMBL" id="CP046566">
    <property type="protein sequence ID" value="QGW29362.1"/>
    <property type="molecule type" value="Genomic_DNA"/>
</dbReference>
<dbReference type="RefSeq" id="WP_157479714.1">
    <property type="nucleotide sequence ID" value="NZ_CP046566.1"/>
</dbReference>
<dbReference type="AlphaFoldDB" id="A0A6I6GQZ4"/>
<dbReference type="InterPro" id="IPR013321">
    <property type="entry name" value="Arc_rbn_hlx_hlx"/>
</dbReference>